<reference evidence="2" key="1">
    <citation type="submission" date="2014-09" db="EMBL/GenBank/DDBJ databases">
        <title>Genome sequence of the luminous mushroom Mycena chlorophos for searching fungal bioluminescence genes.</title>
        <authorList>
            <person name="Tanaka Y."/>
            <person name="Kasuga D."/>
            <person name="Oba Y."/>
            <person name="Hase S."/>
            <person name="Sato K."/>
            <person name="Oba Y."/>
            <person name="Sakakibara Y."/>
        </authorList>
    </citation>
    <scope>NUCLEOTIDE SEQUENCE</scope>
</reference>
<accession>A0ABQ0KTZ4</accession>
<sequence length="296" mass="32278">MCAPAIITPQASSLVLPRSRNPKISAIRLQANGEPRRHRLARVQSTHRYTGTEEFAYNALFFAAGLDASTEQTWDRQRCCSELGYDDGHSFIANIHANMNLVRSLSLVVPNLTPPSGRVLFRSQKPAHPPFFVCLFSDLRMPNSRLPPPEHHRPSPARSPSWPEPQSNASRTNNGTNIGVFFFLCRRRAQRQRAQIDAERAAGTGNYTLHPFVQDNRTGPTGNVFAQSALASSSNNASASALVPLRRDTLAAGAAANSSSAEGANKAAGVAGALATEQYPIEKTPLRENVISTRRR</sequence>
<protein>
    <submittedName>
        <fullName evidence="2">Uncharacterized protein</fullName>
    </submittedName>
</protein>
<evidence type="ECO:0000313" key="3">
    <source>
        <dbReference type="Proteomes" id="UP000815677"/>
    </source>
</evidence>
<gene>
    <name evidence="2" type="ORF">MCHLO_00046</name>
</gene>
<feature type="compositionally biased region" description="Polar residues" evidence="1">
    <location>
        <begin position="164"/>
        <end position="174"/>
    </location>
</feature>
<proteinExistence type="predicted"/>
<feature type="region of interest" description="Disordered" evidence="1">
    <location>
        <begin position="145"/>
        <end position="174"/>
    </location>
</feature>
<name>A0ABQ0KTZ4_MYCCL</name>
<organism evidence="2 3">
    <name type="scientific">Mycena chlorophos</name>
    <name type="common">Agaric fungus</name>
    <name type="synonym">Agaricus chlorophos</name>
    <dbReference type="NCBI Taxonomy" id="658473"/>
    <lineage>
        <taxon>Eukaryota</taxon>
        <taxon>Fungi</taxon>
        <taxon>Dikarya</taxon>
        <taxon>Basidiomycota</taxon>
        <taxon>Agaricomycotina</taxon>
        <taxon>Agaricomycetes</taxon>
        <taxon>Agaricomycetidae</taxon>
        <taxon>Agaricales</taxon>
        <taxon>Marasmiineae</taxon>
        <taxon>Mycenaceae</taxon>
        <taxon>Mycena</taxon>
    </lineage>
</organism>
<evidence type="ECO:0000313" key="2">
    <source>
        <dbReference type="EMBL" id="GAT42328.1"/>
    </source>
</evidence>
<keyword evidence="3" id="KW-1185">Reference proteome</keyword>
<dbReference type="Proteomes" id="UP000815677">
    <property type="component" value="Unassembled WGS sequence"/>
</dbReference>
<dbReference type="EMBL" id="DF837736">
    <property type="protein sequence ID" value="GAT42328.1"/>
    <property type="molecule type" value="Genomic_DNA"/>
</dbReference>
<evidence type="ECO:0000256" key="1">
    <source>
        <dbReference type="SAM" id="MobiDB-lite"/>
    </source>
</evidence>